<name>A0ABU8H8P7_9BACI</name>
<evidence type="ECO:0000256" key="2">
    <source>
        <dbReference type="ARBA" id="ARBA00022898"/>
    </source>
</evidence>
<dbReference type="PANTHER" id="PTHR11601">
    <property type="entry name" value="CYSTEINE DESULFURYLASE FAMILY MEMBER"/>
    <property type="match status" value="1"/>
</dbReference>
<dbReference type="InterPro" id="IPR015421">
    <property type="entry name" value="PyrdxlP-dep_Trfase_major"/>
</dbReference>
<dbReference type="SUPFAM" id="SSF53383">
    <property type="entry name" value="PLP-dependent transferases"/>
    <property type="match status" value="1"/>
</dbReference>
<dbReference type="InterPro" id="IPR015422">
    <property type="entry name" value="PyrdxlP-dep_Trfase_small"/>
</dbReference>
<dbReference type="InterPro" id="IPR016454">
    <property type="entry name" value="Cysteine_dSase"/>
</dbReference>
<evidence type="ECO:0000313" key="4">
    <source>
        <dbReference type="EMBL" id="MEI5905691.1"/>
    </source>
</evidence>
<dbReference type="Gene3D" id="3.40.640.10">
    <property type="entry name" value="Type I PLP-dependent aspartate aminotransferase-like (Major domain)"/>
    <property type="match status" value="1"/>
</dbReference>
<evidence type="ECO:0000256" key="1">
    <source>
        <dbReference type="ARBA" id="ARBA00001933"/>
    </source>
</evidence>
<dbReference type="EMBL" id="JBBAXC010000001">
    <property type="protein sequence ID" value="MEI5905691.1"/>
    <property type="molecule type" value="Genomic_DNA"/>
</dbReference>
<dbReference type="Gene3D" id="3.90.1150.10">
    <property type="entry name" value="Aspartate Aminotransferase, domain 1"/>
    <property type="match status" value="1"/>
</dbReference>
<dbReference type="NCBIfam" id="NF002806">
    <property type="entry name" value="PRK02948.1"/>
    <property type="match status" value="1"/>
</dbReference>
<sequence length="382" mass="42031">MKYFDYAATTPMDSDAIQAYSQVATQYFGNTSSLHDEGSKSQQLLETCRQEWGKFLQVPSEGIYFTASGTESNLIGIISLAQSMRKHGNHIITTLGEHTSVHSAFSYLEKQGFQITKLPLNKQGQINLKELESAIQSETILIAIQTVNGEIGSIQPIEDITKLIHNENIVLHCDAVQSFGKLDLSDILKTVDSFSISSHKVYGPKGTGLLYINPSRHPTPIFPELTHEKGIRGGTIDVPSIAAFTVAGGKVLSHNHESVSHIRELFLKELTKHKLAFTLFEHNDPHWQLPHVVGLGFDDIQGQWIMLEANRRGFAISTGSACSIGQQSPSKTMLAMGVSNEQAKEFIRISFSHTSSETDVLSLAQALKDIVNDSPQTQSSLK</sequence>
<keyword evidence="2" id="KW-0663">Pyridoxal phosphate</keyword>
<dbReference type="Gene3D" id="1.10.260.50">
    <property type="match status" value="1"/>
</dbReference>
<dbReference type="PIRSF" id="PIRSF005572">
    <property type="entry name" value="NifS"/>
    <property type="match status" value="1"/>
</dbReference>
<evidence type="ECO:0000313" key="5">
    <source>
        <dbReference type="Proteomes" id="UP001312865"/>
    </source>
</evidence>
<evidence type="ECO:0000259" key="3">
    <source>
        <dbReference type="Pfam" id="PF00266"/>
    </source>
</evidence>
<dbReference type="InterPro" id="IPR015424">
    <property type="entry name" value="PyrdxlP-dep_Trfase"/>
</dbReference>
<dbReference type="Proteomes" id="UP001312865">
    <property type="component" value="Unassembled WGS sequence"/>
</dbReference>
<keyword evidence="5" id="KW-1185">Reference proteome</keyword>
<proteinExistence type="predicted"/>
<comment type="caution">
    <text evidence="4">The sequence shown here is derived from an EMBL/GenBank/DDBJ whole genome shotgun (WGS) entry which is preliminary data.</text>
</comment>
<accession>A0ABU8H8P7</accession>
<comment type="cofactor">
    <cofactor evidence="1">
        <name>pyridoxal 5'-phosphate</name>
        <dbReference type="ChEBI" id="CHEBI:597326"/>
    </cofactor>
</comment>
<gene>
    <name evidence="4" type="ORF">WAK64_01255</name>
</gene>
<organism evidence="4 5">
    <name type="scientific">Bacillus spongiae</name>
    <dbReference type="NCBI Taxonomy" id="2683610"/>
    <lineage>
        <taxon>Bacteria</taxon>
        <taxon>Bacillati</taxon>
        <taxon>Bacillota</taxon>
        <taxon>Bacilli</taxon>
        <taxon>Bacillales</taxon>
        <taxon>Bacillaceae</taxon>
        <taxon>Bacillus</taxon>
    </lineage>
</organism>
<protein>
    <submittedName>
        <fullName evidence="4">IscS subfamily cysteine desulfurase</fullName>
    </submittedName>
</protein>
<dbReference type="InterPro" id="IPR000192">
    <property type="entry name" value="Aminotrans_V_dom"/>
</dbReference>
<feature type="domain" description="Aminotransferase class V" evidence="3">
    <location>
        <begin position="3"/>
        <end position="361"/>
    </location>
</feature>
<dbReference type="PANTHER" id="PTHR11601:SF36">
    <property type="entry name" value="CYSTEINE DESULFURASE NIFS-RELATED"/>
    <property type="match status" value="1"/>
</dbReference>
<reference evidence="4 5" key="1">
    <citation type="journal article" date="2018" name="J. Microbiol.">
        <title>Bacillus spongiae sp. nov., isolated from sponge of Jeju Island.</title>
        <authorList>
            <person name="Lee G.E."/>
            <person name="Im W.T."/>
            <person name="Park J.S."/>
        </authorList>
    </citation>
    <scope>NUCLEOTIDE SEQUENCE [LARGE SCALE GENOMIC DNA]</scope>
    <source>
        <strain evidence="4 5">135PIL107-10</strain>
    </source>
</reference>
<dbReference type="RefSeq" id="WP_336585105.1">
    <property type="nucleotide sequence ID" value="NZ_JBBAXC010000001.1"/>
</dbReference>
<dbReference type="Pfam" id="PF00266">
    <property type="entry name" value="Aminotran_5"/>
    <property type="match status" value="1"/>
</dbReference>